<accession>A0A2M9C4E3</accession>
<evidence type="ECO:0000259" key="1">
    <source>
        <dbReference type="Pfam" id="PF00156"/>
    </source>
</evidence>
<proteinExistence type="predicted"/>
<dbReference type="Proteomes" id="UP000230161">
    <property type="component" value="Unassembled WGS sequence"/>
</dbReference>
<dbReference type="InterPro" id="IPR029057">
    <property type="entry name" value="PRTase-like"/>
</dbReference>
<name>A0A2M9C4E3_9MICO</name>
<dbReference type="AlphaFoldDB" id="A0A2M9C4E3"/>
<dbReference type="Pfam" id="PF00156">
    <property type="entry name" value="Pribosyltran"/>
    <property type="match status" value="1"/>
</dbReference>
<gene>
    <name evidence="2" type="ORF">CLV54_0426</name>
</gene>
<protein>
    <submittedName>
        <fullName evidence="2">Putative phosphoribosyltransferase</fullName>
    </submittedName>
</protein>
<dbReference type="SUPFAM" id="SSF53271">
    <property type="entry name" value="PRTase-like"/>
    <property type="match status" value="1"/>
</dbReference>
<dbReference type="CDD" id="cd06223">
    <property type="entry name" value="PRTases_typeI"/>
    <property type="match status" value="1"/>
</dbReference>
<organism evidence="2 3">
    <name type="scientific">Compostimonas suwonensis</name>
    <dbReference type="NCBI Taxonomy" id="1048394"/>
    <lineage>
        <taxon>Bacteria</taxon>
        <taxon>Bacillati</taxon>
        <taxon>Actinomycetota</taxon>
        <taxon>Actinomycetes</taxon>
        <taxon>Micrococcales</taxon>
        <taxon>Microbacteriaceae</taxon>
        <taxon>Compostimonas</taxon>
    </lineage>
</organism>
<comment type="caution">
    <text evidence="2">The sequence shown here is derived from an EMBL/GenBank/DDBJ whole genome shotgun (WGS) entry which is preliminary data.</text>
</comment>
<dbReference type="OrthoDB" id="9810066at2"/>
<dbReference type="Gene3D" id="3.40.50.2020">
    <property type="match status" value="1"/>
</dbReference>
<keyword evidence="3" id="KW-1185">Reference proteome</keyword>
<dbReference type="GO" id="GO:0016757">
    <property type="term" value="F:glycosyltransferase activity"/>
    <property type="evidence" value="ECO:0007669"/>
    <property type="project" value="UniProtKB-KW"/>
</dbReference>
<evidence type="ECO:0000313" key="3">
    <source>
        <dbReference type="Proteomes" id="UP000230161"/>
    </source>
</evidence>
<dbReference type="Gene3D" id="3.30.1310.20">
    <property type="entry name" value="PRTase-like"/>
    <property type="match status" value="1"/>
</dbReference>
<dbReference type="RefSeq" id="WP_100343295.1">
    <property type="nucleotide sequence ID" value="NZ_PGFB01000001.1"/>
</dbReference>
<reference evidence="2 3" key="1">
    <citation type="submission" date="2017-11" db="EMBL/GenBank/DDBJ databases">
        <title>Genomic Encyclopedia of Archaeal and Bacterial Type Strains, Phase II (KMG-II): From Individual Species to Whole Genera.</title>
        <authorList>
            <person name="Goeker M."/>
        </authorList>
    </citation>
    <scope>NUCLEOTIDE SEQUENCE [LARGE SCALE GENOMIC DNA]</scope>
    <source>
        <strain evidence="2 3">DSM 25625</strain>
    </source>
</reference>
<evidence type="ECO:0000313" key="2">
    <source>
        <dbReference type="EMBL" id="PJJ65393.1"/>
    </source>
</evidence>
<feature type="domain" description="Phosphoribosyltransferase" evidence="1">
    <location>
        <begin position="19"/>
        <end position="187"/>
    </location>
</feature>
<dbReference type="InterPro" id="IPR000836">
    <property type="entry name" value="PRTase_dom"/>
</dbReference>
<dbReference type="EMBL" id="PGFB01000001">
    <property type="protein sequence ID" value="PJJ65393.1"/>
    <property type="molecule type" value="Genomic_DNA"/>
</dbReference>
<keyword evidence="2" id="KW-0808">Transferase</keyword>
<keyword evidence="2" id="KW-0328">Glycosyltransferase</keyword>
<sequence>MFRDRADAGLELARRLEPFRGTAPVVLGLPRGGVPVAAVVARHLAAPLDVVVVRKLGVPRSAELAMGAIGEDGARLVDEAIVASFGVTEEQLRRVERRERRELERRVGLYRGGRPAVPLRGTTAIVVDDGIATGATARVACRVVRARGARHIVLAAPVAPRDWAVRPGDDADELVCVHQPWAFFAVGQDYADFSQTSDAEVIAILARAPDATP</sequence>